<dbReference type="GO" id="GO:0016491">
    <property type="term" value="F:oxidoreductase activity"/>
    <property type="evidence" value="ECO:0007669"/>
    <property type="project" value="UniProtKB-KW"/>
</dbReference>
<evidence type="ECO:0000259" key="2">
    <source>
        <dbReference type="Pfam" id="PF00248"/>
    </source>
</evidence>
<evidence type="ECO:0000313" key="4">
    <source>
        <dbReference type="Proteomes" id="UP000552700"/>
    </source>
</evidence>
<dbReference type="EMBL" id="JACIJP010000006">
    <property type="protein sequence ID" value="MBB6125325.1"/>
    <property type="molecule type" value="Genomic_DNA"/>
</dbReference>
<sequence length="327" mass="35854">MTFGTQRWGIGEEDARKIFARYLEVGGNFIDTADIYAGGQSEAMLGKFITESHVRDGIVLATKAGFNRQPGNPTASGNGAKNIRASLETSLRRLQTDYIDLFWLHVWDKVTPAEEVLQTMNALVQEGKIRYYGLSNVPAWYVAKMATLAAVHGMAAPIGLQLEYSLTERAIEREHCPVAAEFGLGILPWSPLAGGFLTGKYRREDPKATSEGRLSGSNPLGDSKFSDRNWPILDSLRSVAEDMGRPMAQVALAWASAQPLIASVVIGVSSIRQLEDNLASLDIRMDAEQRDALDRASAPEPAYPYPIFSETINRFVFGGVDVQGWRG</sequence>
<dbReference type="PANTHER" id="PTHR43364:SF4">
    <property type="entry name" value="NAD(P)-LINKED OXIDOREDUCTASE SUPERFAMILY PROTEIN"/>
    <property type="match status" value="1"/>
</dbReference>
<dbReference type="InterPro" id="IPR050523">
    <property type="entry name" value="AKR_Detox_Biosynth"/>
</dbReference>
<dbReference type="Gene3D" id="3.20.20.100">
    <property type="entry name" value="NADP-dependent oxidoreductase domain"/>
    <property type="match status" value="1"/>
</dbReference>
<proteinExistence type="predicted"/>
<name>A0A841J9Z7_9SPHN</name>
<protein>
    <submittedName>
        <fullName evidence="3">Aryl-alcohol dehydrogenase-like predicted oxidoreductase</fullName>
    </submittedName>
</protein>
<evidence type="ECO:0000256" key="1">
    <source>
        <dbReference type="ARBA" id="ARBA00023002"/>
    </source>
</evidence>
<dbReference type="InterPro" id="IPR036812">
    <property type="entry name" value="NAD(P)_OxRdtase_dom_sf"/>
</dbReference>
<accession>A0A841J9Z7</accession>
<evidence type="ECO:0000313" key="3">
    <source>
        <dbReference type="EMBL" id="MBB6125325.1"/>
    </source>
</evidence>
<dbReference type="FunFam" id="3.20.20.100:FF:000004">
    <property type="entry name" value="Oxidoreductase, aldo/keto reductase"/>
    <property type="match status" value="1"/>
</dbReference>
<dbReference type="Pfam" id="PF00248">
    <property type="entry name" value="Aldo_ket_red"/>
    <property type="match status" value="1"/>
</dbReference>
<gene>
    <name evidence="3" type="ORF">FHS92_003086</name>
</gene>
<keyword evidence="4" id="KW-1185">Reference proteome</keyword>
<dbReference type="GO" id="GO:0005829">
    <property type="term" value="C:cytosol"/>
    <property type="evidence" value="ECO:0007669"/>
    <property type="project" value="UniProtKB-ARBA"/>
</dbReference>
<dbReference type="InterPro" id="IPR023210">
    <property type="entry name" value="NADP_OxRdtase_dom"/>
</dbReference>
<organism evidence="3 4">
    <name type="scientific">Sphingobium subterraneum</name>
    <dbReference type="NCBI Taxonomy" id="627688"/>
    <lineage>
        <taxon>Bacteria</taxon>
        <taxon>Pseudomonadati</taxon>
        <taxon>Pseudomonadota</taxon>
        <taxon>Alphaproteobacteria</taxon>
        <taxon>Sphingomonadales</taxon>
        <taxon>Sphingomonadaceae</taxon>
        <taxon>Sphingobium</taxon>
    </lineage>
</organism>
<comment type="caution">
    <text evidence="3">The sequence shown here is derived from an EMBL/GenBank/DDBJ whole genome shotgun (WGS) entry which is preliminary data.</text>
</comment>
<keyword evidence="1" id="KW-0560">Oxidoreductase</keyword>
<dbReference type="SUPFAM" id="SSF51430">
    <property type="entry name" value="NAD(P)-linked oxidoreductase"/>
    <property type="match status" value="1"/>
</dbReference>
<dbReference type="AlphaFoldDB" id="A0A841J9Z7"/>
<feature type="domain" description="NADP-dependent oxidoreductase" evidence="2">
    <location>
        <begin position="1"/>
        <end position="296"/>
    </location>
</feature>
<reference evidence="3 4" key="1">
    <citation type="submission" date="2020-08" db="EMBL/GenBank/DDBJ databases">
        <title>Genomic Encyclopedia of Type Strains, Phase IV (KMG-IV): sequencing the most valuable type-strain genomes for metagenomic binning, comparative biology and taxonomic classification.</title>
        <authorList>
            <person name="Goeker M."/>
        </authorList>
    </citation>
    <scope>NUCLEOTIDE SEQUENCE [LARGE SCALE GENOMIC DNA]</scope>
    <source>
        <strain evidence="3 4">DSM 102255</strain>
    </source>
</reference>
<dbReference type="CDD" id="cd19080">
    <property type="entry name" value="AKR_AKR9A_9B"/>
    <property type="match status" value="1"/>
</dbReference>
<dbReference type="Proteomes" id="UP000552700">
    <property type="component" value="Unassembled WGS sequence"/>
</dbReference>
<dbReference type="PANTHER" id="PTHR43364">
    <property type="entry name" value="NADH-SPECIFIC METHYLGLYOXAL REDUCTASE-RELATED"/>
    <property type="match status" value="1"/>
</dbReference>